<evidence type="ECO:0000313" key="2">
    <source>
        <dbReference type="EMBL" id="SMO50722.1"/>
    </source>
</evidence>
<proteinExistence type="predicted"/>
<dbReference type="SUPFAM" id="SSF88723">
    <property type="entry name" value="PIN domain-like"/>
    <property type="match status" value="1"/>
</dbReference>
<dbReference type="OrthoDB" id="1148871at2"/>
<keyword evidence="3" id="KW-1185">Reference proteome</keyword>
<accession>A0A521BU70</accession>
<dbReference type="CDD" id="cd09854">
    <property type="entry name" value="PIN_VapC-like"/>
    <property type="match status" value="1"/>
</dbReference>
<dbReference type="RefSeq" id="WP_142453525.1">
    <property type="nucleotide sequence ID" value="NZ_FXTP01000003.1"/>
</dbReference>
<evidence type="ECO:0000259" key="1">
    <source>
        <dbReference type="Pfam" id="PF13470"/>
    </source>
</evidence>
<organism evidence="2 3">
    <name type="scientific">Gracilimonas mengyeensis</name>
    <dbReference type="NCBI Taxonomy" id="1302730"/>
    <lineage>
        <taxon>Bacteria</taxon>
        <taxon>Pseudomonadati</taxon>
        <taxon>Balneolota</taxon>
        <taxon>Balneolia</taxon>
        <taxon>Balneolales</taxon>
        <taxon>Balneolaceae</taxon>
        <taxon>Gracilimonas</taxon>
    </lineage>
</organism>
<dbReference type="Pfam" id="PF13470">
    <property type="entry name" value="PIN_3"/>
    <property type="match status" value="1"/>
</dbReference>
<dbReference type="InterPro" id="IPR002716">
    <property type="entry name" value="PIN_dom"/>
</dbReference>
<feature type="domain" description="PIN" evidence="1">
    <location>
        <begin position="4"/>
        <end position="117"/>
    </location>
</feature>
<protein>
    <submittedName>
        <fullName evidence="2">Predicted nucleic acid-binding protein, contains PIN domain</fullName>
    </submittedName>
</protein>
<name>A0A521BU70_9BACT</name>
<evidence type="ECO:0000313" key="3">
    <source>
        <dbReference type="Proteomes" id="UP000317557"/>
    </source>
</evidence>
<dbReference type="EMBL" id="FXTP01000003">
    <property type="protein sequence ID" value="SMO50722.1"/>
    <property type="molecule type" value="Genomic_DNA"/>
</dbReference>
<gene>
    <name evidence="2" type="ORF">SAMN06265219_10399</name>
</gene>
<reference evidence="2 3" key="1">
    <citation type="submission" date="2017-05" db="EMBL/GenBank/DDBJ databases">
        <authorList>
            <person name="Varghese N."/>
            <person name="Submissions S."/>
        </authorList>
    </citation>
    <scope>NUCLEOTIDE SEQUENCE [LARGE SCALE GENOMIC DNA]</scope>
    <source>
        <strain evidence="2 3">DSM 21985</strain>
    </source>
</reference>
<dbReference type="Proteomes" id="UP000317557">
    <property type="component" value="Unassembled WGS sequence"/>
</dbReference>
<sequence>MAPKLLLDVNVCLDVLLDRKPFVSHSGKIFELGEEGKVALFISGLSFDTLFYVMRPQMGAKKSTDLLKLMLKHIAVAPVNQSVVSKALNANWKDLEDALQYYAALEQGCDFLISRNHTDFKTRELDKIKVLPPIQFLEESFNQK</sequence>
<dbReference type="Gene3D" id="3.40.50.1010">
    <property type="entry name" value="5'-nuclease"/>
    <property type="match status" value="1"/>
</dbReference>
<dbReference type="InterPro" id="IPR029060">
    <property type="entry name" value="PIN-like_dom_sf"/>
</dbReference>
<dbReference type="AlphaFoldDB" id="A0A521BU70"/>